<dbReference type="InterPro" id="IPR006527">
    <property type="entry name" value="F-box-assoc_dom_typ1"/>
</dbReference>
<evidence type="ECO:0000259" key="1">
    <source>
        <dbReference type="PROSITE" id="PS50181"/>
    </source>
</evidence>
<evidence type="ECO:0000313" key="2">
    <source>
        <dbReference type="EMBL" id="RYR18762.1"/>
    </source>
</evidence>
<dbReference type="InterPro" id="IPR017451">
    <property type="entry name" value="F-box-assoc_interact_dom"/>
</dbReference>
<dbReference type="InterPro" id="IPR001810">
    <property type="entry name" value="F-box_dom"/>
</dbReference>
<gene>
    <name evidence="2" type="ORF">Ahy_B03g063367</name>
</gene>
<dbReference type="EMBL" id="SDMP01000013">
    <property type="protein sequence ID" value="RYR18762.1"/>
    <property type="molecule type" value="Genomic_DNA"/>
</dbReference>
<feature type="domain" description="F-box" evidence="1">
    <location>
        <begin position="8"/>
        <end position="54"/>
    </location>
</feature>
<dbReference type="PANTHER" id="PTHR31672">
    <property type="entry name" value="BNACNNG10540D PROTEIN"/>
    <property type="match status" value="1"/>
</dbReference>
<accession>A0A444ZXK7</accession>
<dbReference type="Pfam" id="PF12937">
    <property type="entry name" value="F-box-like"/>
    <property type="match status" value="1"/>
</dbReference>
<keyword evidence="3" id="KW-1185">Reference proteome</keyword>
<dbReference type="CDD" id="cd09917">
    <property type="entry name" value="F-box_SF"/>
    <property type="match status" value="1"/>
</dbReference>
<evidence type="ECO:0000313" key="3">
    <source>
        <dbReference type="Proteomes" id="UP000289738"/>
    </source>
</evidence>
<dbReference type="NCBIfam" id="TIGR01640">
    <property type="entry name" value="F_box_assoc_1"/>
    <property type="match status" value="1"/>
</dbReference>
<dbReference type="InterPro" id="IPR036047">
    <property type="entry name" value="F-box-like_dom_sf"/>
</dbReference>
<dbReference type="SUPFAM" id="SSF81383">
    <property type="entry name" value="F-box domain"/>
    <property type="match status" value="1"/>
</dbReference>
<name>A0A444ZXK7_ARAHY</name>
<dbReference type="InterPro" id="IPR050796">
    <property type="entry name" value="SCF_F-box_component"/>
</dbReference>
<reference evidence="2 3" key="1">
    <citation type="submission" date="2019-01" db="EMBL/GenBank/DDBJ databases">
        <title>Sequencing of cultivated peanut Arachis hypogaea provides insights into genome evolution and oil improvement.</title>
        <authorList>
            <person name="Chen X."/>
        </authorList>
    </citation>
    <scope>NUCLEOTIDE SEQUENCE [LARGE SCALE GENOMIC DNA]</scope>
    <source>
        <strain evidence="3">cv. Fuhuasheng</strain>
        <tissue evidence="2">Leaves</tissue>
    </source>
</reference>
<comment type="caution">
    <text evidence="2">The sequence shown here is derived from an EMBL/GenBank/DDBJ whole genome shotgun (WGS) entry which is preliminary data.</text>
</comment>
<dbReference type="AlphaFoldDB" id="A0A444ZXK7"/>
<dbReference type="PANTHER" id="PTHR31672:SF13">
    <property type="entry name" value="F-BOX PROTEIN CPR30-LIKE"/>
    <property type="match status" value="1"/>
</dbReference>
<proteinExistence type="predicted"/>
<protein>
    <recommendedName>
        <fullName evidence="1">F-box domain-containing protein</fullName>
    </recommendedName>
</protein>
<dbReference type="PROSITE" id="PS50181">
    <property type="entry name" value="FBOX"/>
    <property type="match status" value="1"/>
</dbReference>
<dbReference type="Pfam" id="PF07734">
    <property type="entry name" value="FBA_1"/>
    <property type="match status" value="1"/>
</dbReference>
<organism evidence="2 3">
    <name type="scientific">Arachis hypogaea</name>
    <name type="common">Peanut</name>
    <dbReference type="NCBI Taxonomy" id="3818"/>
    <lineage>
        <taxon>Eukaryota</taxon>
        <taxon>Viridiplantae</taxon>
        <taxon>Streptophyta</taxon>
        <taxon>Embryophyta</taxon>
        <taxon>Tracheophyta</taxon>
        <taxon>Spermatophyta</taxon>
        <taxon>Magnoliopsida</taxon>
        <taxon>eudicotyledons</taxon>
        <taxon>Gunneridae</taxon>
        <taxon>Pentapetalae</taxon>
        <taxon>rosids</taxon>
        <taxon>fabids</taxon>
        <taxon>Fabales</taxon>
        <taxon>Fabaceae</taxon>
        <taxon>Papilionoideae</taxon>
        <taxon>50 kb inversion clade</taxon>
        <taxon>dalbergioids sensu lato</taxon>
        <taxon>Dalbergieae</taxon>
        <taxon>Pterocarpus clade</taxon>
        <taxon>Arachis</taxon>
    </lineage>
</organism>
<dbReference type="Proteomes" id="UP000289738">
    <property type="component" value="Chromosome B03"/>
</dbReference>
<sequence length="205" mass="23849">MSDIFPASIPLLKLPNNILLDIFHPIDASTILKAHSTCSYWRAKLSSYDFMSRIHIIGIENGILGIRYSSMGKKSYLLYWNPVSQKSKILQDPVYIFQPDLVYLYAFVYFPYTMDYAILYIFKQISESPSCTLLIYTSFRRNWNVITTCPPYVVILDVVYVTLDGSIYWLTCSVEDVERRSLYIMYFSLLSNTFQQIFVPQQALA</sequence>